<name>A0A4Y2DCG9_ARAVE</name>
<evidence type="ECO:0000256" key="1">
    <source>
        <dbReference type="SAM" id="MobiDB-lite"/>
    </source>
</evidence>
<evidence type="ECO:0000313" key="2">
    <source>
        <dbReference type="EMBL" id="GBM13738.1"/>
    </source>
</evidence>
<keyword evidence="3" id="KW-1185">Reference proteome</keyword>
<sequence>MAAAVTRVLRRNPNGNHLSRSDLSQRSHPISPAEGKSQPSLWTLRRSENPFTDPAASHPCTRSPLGGFAEPSEPRPAFTHFALTLLWQCCEMLYSLCKNESSP</sequence>
<organism evidence="2 3">
    <name type="scientific">Araneus ventricosus</name>
    <name type="common">Orbweaver spider</name>
    <name type="synonym">Epeira ventricosa</name>
    <dbReference type="NCBI Taxonomy" id="182803"/>
    <lineage>
        <taxon>Eukaryota</taxon>
        <taxon>Metazoa</taxon>
        <taxon>Ecdysozoa</taxon>
        <taxon>Arthropoda</taxon>
        <taxon>Chelicerata</taxon>
        <taxon>Arachnida</taxon>
        <taxon>Araneae</taxon>
        <taxon>Araneomorphae</taxon>
        <taxon>Entelegynae</taxon>
        <taxon>Araneoidea</taxon>
        <taxon>Araneidae</taxon>
        <taxon>Araneus</taxon>
    </lineage>
</organism>
<proteinExistence type="predicted"/>
<evidence type="ECO:0000313" key="3">
    <source>
        <dbReference type="Proteomes" id="UP000499080"/>
    </source>
</evidence>
<dbReference type="AlphaFoldDB" id="A0A4Y2DCG9"/>
<reference evidence="2 3" key="1">
    <citation type="journal article" date="2019" name="Sci. Rep.">
        <title>Orb-weaving spider Araneus ventricosus genome elucidates the spidroin gene catalogue.</title>
        <authorList>
            <person name="Kono N."/>
            <person name="Nakamura H."/>
            <person name="Ohtoshi R."/>
            <person name="Moran D.A.P."/>
            <person name="Shinohara A."/>
            <person name="Yoshida Y."/>
            <person name="Fujiwara M."/>
            <person name="Mori M."/>
            <person name="Tomita M."/>
            <person name="Arakawa K."/>
        </authorList>
    </citation>
    <scope>NUCLEOTIDE SEQUENCE [LARGE SCALE GENOMIC DNA]</scope>
</reference>
<accession>A0A4Y2DCG9</accession>
<feature type="region of interest" description="Disordered" evidence="1">
    <location>
        <begin position="1"/>
        <end position="59"/>
    </location>
</feature>
<dbReference type="Proteomes" id="UP000499080">
    <property type="component" value="Unassembled WGS sequence"/>
</dbReference>
<protein>
    <submittedName>
        <fullName evidence="2">Uncharacterized protein</fullName>
    </submittedName>
</protein>
<dbReference type="EMBL" id="BGPR01000333">
    <property type="protein sequence ID" value="GBM13738.1"/>
    <property type="molecule type" value="Genomic_DNA"/>
</dbReference>
<comment type="caution">
    <text evidence="2">The sequence shown here is derived from an EMBL/GenBank/DDBJ whole genome shotgun (WGS) entry which is preliminary data.</text>
</comment>
<gene>
    <name evidence="2" type="ORF">AVEN_90004_1</name>
</gene>